<dbReference type="Pfam" id="PF01590">
    <property type="entry name" value="GAF"/>
    <property type="match status" value="1"/>
</dbReference>
<evidence type="ECO:0000259" key="13">
    <source>
        <dbReference type="PROSITE" id="PS50109"/>
    </source>
</evidence>
<comment type="subunit">
    <text evidence="9">At low DSF concentrations, interacts with RpfF.</text>
</comment>
<evidence type="ECO:0000313" key="16">
    <source>
        <dbReference type="EMBL" id="MBC2592964.1"/>
    </source>
</evidence>
<dbReference type="InterPro" id="IPR005467">
    <property type="entry name" value="His_kinase_dom"/>
</dbReference>
<dbReference type="InterPro" id="IPR000014">
    <property type="entry name" value="PAS"/>
</dbReference>
<dbReference type="SMART" id="SM00448">
    <property type="entry name" value="REC"/>
    <property type="match status" value="1"/>
</dbReference>
<evidence type="ECO:0000256" key="10">
    <source>
        <dbReference type="ARBA" id="ARBA00068150"/>
    </source>
</evidence>
<dbReference type="InterPro" id="IPR029016">
    <property type="entry name" value="GAF-like_dom_sf"/>
</dbReference>
<name>A0A842HBL8_9BACT</name>
<dbReference type="InterPro" id="IPR036890">
    <property type="entry name" value="HATPase_C_sf"/>
</dbReference>
<dbReference type="CDD" id="cd00082">
    <property type="entry name" value="HisKA"/>
    <property type="match status" value="1"/>
</dbReference>
<dbReference type="InterPro" id="IPR036097">
    <property type="entry name" value="HisK_dim/P_sf"/>
</dbReference>
<evidence type="ECO:0000256" key="7">
    <source>
        <dbReference type="ARBA" id="ARBA00022840"/>
    </source>
</evidence>
<keyword evidence="8" id="KW-0902">Two-component regulatory system</keyword>
<dbReference type="InterPro" id="IPR003661">
    <property type="entry name" value="HisK_dim/P_dom"/>
</dbReference>
<dbReference type="EC" id="2.7.13.3" evidence="2"/>
<dbReference type="PROSITE" id="PS50112">
    <property type="entry name" value="PAS"/>
    <property type="match status" value="1"/>
</dbReference>
<dbReference type="SUPFAM" id="SSF55785">
    <property type="entry name" value="PYP-like sensor domain (PAS domain)"/>
    <property type="match status" value="1"/>
</dbReference>
<evidence type="ECO:0000256" key="4">
    <source>
        <dbReference type="ARBA" id="ARBA00022679"/>
    </source>
</evidence>
<dbReference type="FunFam" id="3.30.565.10:FF:000010">
    <property type="entry name" value="Sensor histidine kinase RcsC"/>
    <property type="match status" value="1"/>
</dbReference>
<dbReference type="SMART" id="SM00065">
    <property type="entry name" value="GAF"/>
    <property type="match status" value="1"/>
</dbReference>
<dbReference type="SUPFAM" id="SSF55874">
    <property type="entry name" value="ATPase domain of HSP90 chaperone/DNA topoisomerase II/histidine kinase"/>
    <property type="match status" value="1"/>
</dbReference>
<keyword evidence="7" id="KW-0067">ATP-binding</keyword>
<dbReference type="PRINTS" id="PR00344">
    <property type="entry name" value="BCTRLSENSOR"/>
</dbReference>
<evidence type="ECO:0000256" key="11">
    <source>
        <dbReference type="PROSITE-ProRule" id="PRU00169"/>
    </source>
</evidence>
<dbReference type="InterPro" id="IPR003018">
    <property type="entry name" value="GAF"/>
</dbReference>
<keyword evidence="17" id="KW-1185">Reference proteome</keyword>
<evidence type="ECO:0000256" key="9">
    <source>
        <dbReference type="ARBA" id="ARBA00064003"/>
    </source>
</evidence>
<evidence type="ECO:0000256" key="12">
    <source>
        <dbReference type="SAM" id="Phobius"/>
    </source>
</evidence>
<dbReference type="PROSITE" id="PS51257">
    <property type="entry name" value="PROKAR_LIPOPROTEIN"/>
    <property type="match status" value="1"/>
</dbReference>
<dbReference type="Gene3D" id="1.10.287.130">
    <property type="match status" value="1"/>
</dbReference>
<dbReference type="PANTHER" id="PTHR45339">
    <property type="entry name" value="HYBRID SIGNAL TRANSDUCTION HISTIDINE KINASE J"/>
    <property type="match status" value="1"/>
</dbReference>
<dbReference type="CDD" id="cd00130">
    <property type="entry name" value="PAS"/>
    <property type="match status" value="1"/>
</dbReference>
<evidence type="ECO:0000256" key="2">
    <source>
        <dbReference type="ARBA" id="ARBA00012438"/>
    </source>
</evidence>
<dbReference type="SUPFAM" id="SSF55781">
    <property type="entry name" value="GAF domain-like"/>
    <property type="match status" value="1"/>
</dbReference>
<protein>
    <recommendedName>
        <fullName evidence="10">Sensory/regulatory protein RpfC</fullName>
        <ecNumber evidence="2">2.7.13.3</ecNumber>
    </recommendedName>
</protein>
<keyword evidence="12" id="KW-1133">Transmembrane helix</keyword>
<dbReference type="Gene3D" id="3.40.50.2300">
    <property type="match status" value="2"/>
</dbReference>
<feature type="domain" description="Response regulatory" evidence="14">
    <location>
        <begin position="968"/>
        <end position="1085"/>
    </location>
</feature>
<dbReference type="InterPro" id="IPR011006">
    <property type="entry name" value="CheY-like_superfamily"/>
</dbReference>
<dbReference type="Gene3D" id="3.30.565.10">
    <property type="entry name" value="Histidine kinase-like ATPase, C-terminal domain"/>
    <property type="match status" value="1"/>
</dbReference>
<dbReference type="Proteomes" id="UP000546464">
    <property type="component" value="Unassembled WGS sequence"/>
</dbReference>
<dbReference type="PANTHER" id="PTHR45339:SF1">
    <property type="entry name" value="HYBRID SIGNAL TRANSDUCTION HISTIDINE KINASE J"/>
    <property type="match status" value="1"/>
</dbReference>
<feature type="modified residue" description="4-aspartylphosphate" evidence="11">
    <location>
        <position position="1017"/>
    </location>
</feature>
<dbReference type="InterPro" id="IPR004358">
    <property type="entry name" value="Sig_transdc_His_kin-like_C"/>
</dbReference>
<accession>A0A842HBL8</accession>
<dbReference type="Pfam" id="PF00512">
    <property type="entry name" value="HisKA"/>
    <property type="match status" value="1"/>
</dbReference>
<dbReference type="CDD" id="cd16922">
    <property type="entry name" value="HATPase_EvgS-ArcB-TorS-like"/>
    <property type="match status" value="1"/>
</dbReference>
<dbReference type="SUPFAM" id="SSF52172">
    <property type="entry name" value="CheY-like"/>
    <property type="match status" value="2"/>
</dbReference>
<dbReference type="Gene3D" id="3.30.450.20">
    <property type="entry name" value="PAS domain"/>
    <property type="match status" value="1"/>
</dbReference>
<keyword evidence="12" id="KW-0812">Transmembrane</keyword>
<comment type="caution">
    <text evidence="16">The sequence shown here is derived from an EMBL/GenBank/DDBJ whole genome shotgun (WGS) entry which is preliminary data.</text>
</comment>
<gene>
    <name evidence="16" type="ORF">H5P28_01700</name>
</gene>
<dbReference type="SUPFAM" id="SSF47384">
    <property type="entry name" value="Homodimeric domain of signal transducing histidine kinase"/>
    <property type="match status" value="1"/>
</dbReference>
<keyword evidence="5" id="KW-0547">Nucleotide-binding</keyword>
<dbReference type="PROSITE" id="PS50110">
    <property type="entry name" value="RESPONSE_REGULATORY"/>
    <property type="match status" value="1"/>
</dbReference>
<dbReference type="SMART" id="SM00388">
    <property type="entry name" value="HisKA"/>
    <property type="match status" value="1"/>
</dbReference>
<dbReference type="GO" id="GO:0000155">
    <property type="term" value="F:phosphorelay sensor kinase activity"/>
    <property type="evidence" value="ECO:0007669"/>
    <property type="project" value="InterPro"/>
</dbReference>
<proteinExistence type="predicted"/>
<evidence type="ECO:0000256" key="1">
    <source>
        <dbReference type="ARBA" id="ARBA00000085"/>
    </source>
</evidence>
<keyword evidence="12" id="KW-0472">Membrane</keyword>
<feature type="domain" description="Histidine kinase" evidence="13">
    <location>
        <begin position="584"/>
        <end position="805"/>
    </location>
</feature>
<dbReference type="NCBIfam" id="TIGR00229">
    <property type="entry name" value="sensory_box"/>
    <property type="match status" value="1"/>
</dbReference>
<dbReference type="SMART" id="SM00091">
    <property type="entry name" value="PAS"/>
    <property type="match status" value="1"/>
</dbReference>
<dbReference type="Gene3D" id="3.30.450.40">
    <property type="match status" value="1"/>
</dbReference>
<keyword evidence="3 11" id="KW-0597">Phosphoprotein</keyword>
<reference evidence="16 17" key="1">
    <citation type="submission" date="2020-07" db="EMBL/GenBank/DDBJ databases">
        <authorList>
            <person name="Feng X."/>
        </authorList>
    </citation>
    <scope>NUCLEOTIDE SEQUENCE [LARGE SCALE GENOMIC DNA]</scope>
    <source>
        <strain evidence="16 17">JCM31066</strain>
    </source>
</reference>
<dbReference type="Pfam" id="PF13426">
    <property type="entry name" value="PAS_9"/>
    <property type="match status" value="1"/>
</dbReference>
<feature type="transmembrane region" description="Helical" evidence="12">
    <location>
        <begin position="213"/>
        <end position="239"/>
    </location>
</feature>
<evidence type="ECO:0000259" key="15">
    <source>
        <dbReference type="PROSITE" id="PS50112"/>
    </source>
</evidence>
<evidence type="ECO:0000256" key="8">
    <source>
        <dbReference type="ARBA" id="ARBA00023012"/>
    </source>
</evidence>
<dbReference type="InterPro" id="IPR001789">
    <property type="entry name" value="Sig_transdc_resp-reg_receiver"/>
</dbReference>
<dbReference type="FunFam" id="1.10.287.130:FF:000002">
    <property type="entry name" value="Two-component osmosensing histidine kinase"/>
    <property type="match status" value="1"/>
</dbReference>
<evidence type="ECO:0000313" key="17">
    <source>
        <dbReference type="Proteomes" id="UP000546464"/>
    </source>
</evidence>
<dbReference type="Pfam" id="PF00072">
    <property type="entry name" value="Response_reg"/>
    <property type="match status" value="1"/>
</dbReference>
<dbReference type="CDD" id="cd17546">
    <property type="entry name" value="REC_hyHK_CKI1_RcsC-like"/>
    <property type="match status" value="1"/>
</dbReference>
<keyword evidence="4" id="KW-0808">Transferase</keyword>
<keyword evidence="6" id="KW-0418">Kinase</keyword>
<organism evidence="16 17">
    <name type="scientific">Ruficoccus amylovorans</name>
    <dbReference type="NCBI Taxonomy" id="1804625"/>
    <lineage>
        <taxon>Bacteria</taxon>
        <taxon>Pseudomonadati</taxon>
        <taxon>Verrucomicrobiota</taxon>
        <taxon>Opitutia</taxon>
        <taxon>Puniceicoccales</taxon>
        <taxon>Cerasicoccaceae</taxon>
        <taxon>Ruficoccus</taxon>
    </lineage>
</organism>
<evidence type="ECO:0000256" key="5">
    <source>
        <dbReference type="ARBA" id="ARBA00022741"/>
    </source>
</evidence>
<dbReference type="SMART" id="SM00387">
    <property type="entry name" value="HATPase_c"/>
    <property type="match status" value="1"/>
</dbReference>
<evidence type="ECO:0000256" key="3">
    <source>
        <dbReference type="ARBA" id="ARBA00022553"/>
    </source>
</evidence>
<dbReference type="Pfam" id="PF02518">
    <property type="entry name" value="HATPase_c"/>
    <property type="match status" value="1"/>
</dbReference>
<comment type="catalytic activity">
    <reaction evidence="1">
        <text>ATP + protein L-histidine = ADP + protein N-phospho-L-histidine.</text>
        <dbReference type="EC" id="2.7.13.3"/>
    </reaction>
</comment>
<evidence type="ECO:0000259" key="14">
    <source>
        <dbReference type="PROSITE" id="PS50110"/>
    </source>
</evidence>
<dbReference type="AlphaFoldDB" id="A0A842HBL8"/>
<dbReference type="InterPro" id="IPR003594">
    <property type="entry name" value="HATPase_dom"/>
</dbReference>
<dbReference type="RefSeq" id="WP_185673969.1">
    <property type="nucleotide sequence ID" value="NZ_JACHVB010000012.1"/>
</dbReference>
<feature type="domain" description="PAS" evidence="15">
    <location>
        <begin position="442"/>
        <end position="512"/>
    </location>
</feature>
<feature type="transmembrane region" description="Helical" evidence="12">
    <location>
        <begin position="12"/>
        <end position="38"/>
    </location>
</feature>
<dbReference type="InterPro" id="IPR035965">
    <property type="entry name" value="PAS-like_dom_sf"/>
</dbReference>
<evidence type="ECO:0000256" key="6">
    <source>
        <dbReference type="ARBA" id="ARBA00022777"/>
    </source>
</evidence>
<dbReference type="EMBL" id="JACHVB010000012">
    <property type="protein sequence ID" value="MBC2592964.1"/>
    <property type="molecule type" value="Genomic_DNA"/>
</dbReference>
<dbReference type="PROSITE" id="PS50109">
    <property type="entry name" value="HIS_KIN"/>
    <property type="match status" value="1"/>
</dbReference>
<dbReference type="GO" id="GO:0005524">
    <property type="term" value="F:ATP binding"/>
    <property type="evidence" value="ECO:0007669"/>
    <property type="project" value="UniProtKB-KW"/>
</dbReference>
<sequence length="1099" mass="123628">MQKEQEKTGVRFGPAALGLLVAGMIFAVGCIVVAYVYYQARSTQVSSIRGDLERLARLVAAQIDGDKHRQILSPQQQDSFMHELLLEPMIAFHNAAPDIERVYTMTPRSQGGYSIVLDTSQKIDLLKRKPGNLKPIAIMEPYSGNFAPEDQEAIRKLGPNEVYSTSEPYTDRFGTYMSGLAPVVDSSGNTVAYAGVDLPIDVYNQRMAEVRGVATGGIILSLILSGMLGSVAAWIQFILIKAEAVKNQARRRSLQSLEELEYNQKLLKSIAEMNRIILSEPDLSRSINEALRLVGKTAGVDRVYLMHHPAGMSPDKPQAEEHYEWARTGMTSHMDNREFQPFSYNQFGLRHWYERFVEEREVFCSLPGAERADADFLARFGIRSLFCCPIVFDNTCWGFMAFEDCRRERNWTEEQRAIFAASARNLGAAIKRNVEEDARRVADERFRAIFRQSPIGMVIQTADGIMLHSNQAFLGVIGCTEEDIAQRSYRELFPEDRLEEVEQERALMMEKGWSGPFQSELFHKNGHRVSVVFQNIMIDGREGEKQVVTFIEDITRRLEHEREMRKALADADAANRAKSEFLATMSHEIRTPMNGVVGMTGLLMESELTAQQRDYVETIQLSGESLLAIISDILDFSKIEAGRMDFDKAPFSVRDCVESTLELLGPKAAEKGLRMAYRLADGMPETFLGDATRIRQVLFNLVGNAVKFTEEGEVSILVNARLQNSGFHEVTIDVHDTGIGISQEQMTRLFKSFSQLDTSSTRRHGGTGLGLVISQKLLERMGGRIWVDSVVEKGTVFHVVVPMKSVHNNSDEVKEPAAVPYAGKSVMIVESHTLTREYYTRQLKTLGLRVEAFRSAHECLAWSKLNGNIDLVLIAQDLKNYDACRLAIELDRIYEGKLSLVLLRASNARLSQNYTETFELALPPTYRLNTLSKYMADALKLSTRPLPPVRQAPSAQSSAEGEERRQLNILMAEDNKVNQKVTGLLLKKMGYSADIANNGLEVLDAMRKRHYDVILMDMHMPEMDGLEATRNIRESYARDRQPYIIALTASAFQDFKQECHEAGVNAFLTKPLRSEELKKYLTRLQDGQMGSTATGSPQT</sequence>